<keyword evidence="1" id="KW-0732">Signal</keyword>
<keyword evidence="3" id="KW-1185">Reference proteome</keyword>
<gene>
    <name evidence="2" type="ORF">OD750_014375</name>
</gene>
<feature type="signal peptide" evidence="1">
    <location>
        <begin position="1"/>
        <end position="21"/>
    </location>
</feature>
<dbReference type="RefSeq" id="WP_263542416.1">
    <property type="nucleotide sequence ID" value="NZ_JAOVZO020000018.1"/>
</dbReference>
<keyword evidence="2" id="KW-0645">Protease</keyword>
<evidence type="ECO:0000256" key="1">
    <source>
        <dbReference type="SAM" id="SignalP"/>
    </source>
</evidence>
<keyword evidence="2" id="KW-0378">Hydrolase</keyword>
<sequence length="453" mass="48028">MHMFRWIGILVLSLAAGGAYAFCVPGDVDVCYVNGVQGTRTCGSNGMYGQCQVPQPPAPPRFTIQPKYKVLTVVYAPPGTAGGGSTSAVSYASGSTSGSTVSTANAFKQAYSVTASTGAGWLGSGGEISANFGYSRNATNTQAIDIKKSGTTTIAHRGPSVNGIDHDRDQIWLWLNPKVDVVLDTSVTTWSVVGGQPMDIQYVYVGHLKDPTQMPPGVASRLAVYDITPADYPEILKANPFANGATTIDTNRYKSLQTTFPYEPPFAPGDPIPTFSFNASYSTTSTSTTQTSNEYSTGFKVTAGVNVALFKAKLVSENKWTWTDTDTRGTSTGTNETAQVTIGGPSYGYTGPTDIAVYYDTVYKSFMFTTVEGPLFASVQGKLTSASKESVAGREVVLTAADGTQYRTFTNARGEYRFHDKVGGAFRVRSETTERAGTASLVGDGASVDLIVP</sequence>
<comment type="caution">
    <text evidence="2">The sequence shown here is derived from an EMBL/GenBank/DDBJ whole genome shotgun (WGS) entry which is preliminary data.</text>
</comment>
<accession>A0A9X4BL03</accession>
<dbReference type="AlphaFoldDB" id="A0A9X4BL03"/>
<dbReference type="SUPFAM" id="SSF49478">
    <property type="entry name" value="Cna protein B-type domain"/>
    <property type="match status" value="1"/>
</dbReference>
<dbReference type="Proteomes" id="UP001139971">
    <property type="component" value="Unassembled WGS sequence"/>
</dbReference>
<organism evidence="2 3">
    <name type="scientific">Tahibacter soli</name>
    <dbReference type="NCBI Taxonomy" id="2983605"/>
    <lineage>
        <taxon>Bacteria</taxon>
        <taxon>Pseudomonadati</taxon>
        <taxon>Pseudomonadota</taxon>
        <taxon>Gammaproteobacteria</taxon>
        <taxon>Lysobacterales</taxon>
        <taxon>Rhodanobacteraceae</taxon>
        <taxon>Tahibacter</taxon>
    </lineage>
</organism>
<name>A0A9X4BL03_9GAMM</name>
<keyword evidence="2" id="KW-0121">Carboxypeptidase</keyword>
<evidence type="ECO:0000313" key="2">
    <source>
        <dbReference type="EMBL" id="MDC8013724.1"/>
    </source>
</evidence>
<proteinExistence type="predicted"/>
<evidence type="ECO:0000313" key="3">
    <source>
        <dbReference type="Proteomes" id="UP001139971"/>
    </source>
</evidence>
<dbReference type="EMBL" id="JAOVZO020000018">
    <property type="protein sequence ID" value="MDC8013724.1"/>
    <property type="molecule type" value="Genomic_DNA"/>
</dbReference>
<reference evidence="2" key="1">
    <citation type="submission" date="2023-02" db="EMBL/GenBank/DDBJ databases">
        <title>Tahibacter soli sp. nov. isolated from soil.</title>
        <authorList>
            <person name="Baek J.H."/>
            <person name="Lee J.K."/>
            <person name="Choi D.G."/>
            <person name="Jeon C.O."/>
        </authorList>
    </citation>
    <scope>NUCLEOTIDE SEQUENCE</scope>
    <source>
        <strain evidence="2">BL</strain>
    </source>
</reference>
<feature type="chain" id="PRO_5040988948" evidence="1">
    <location>
        <begin position="22"/>
        <end position="453"/>
    </location>
</feature>
<dbReference type="GO" id="GO:0004180">
    <property type="term" value="F:carboxypeptidase activity"/>
    <property type="evidence" value="ECO:0007669"/>
    <property type="project" value="UniProtKB-KW"/>
</dbReference>
<protein>
    <submittedName>
        <fullName evidence="2">Carboxypeptidase-like regulatory domain-containing protein</fullName>
    </submittedName>
</protein>